<evidence type="ECO:0000256" key="10">
    <source>
        <dbReference type="ARBA" id="ARBA00023180"/>
    </source>
</evidence>
<dbReference type="EMBL" id="CAJNRF010018108">
    <property type="protein sequence ID" value="CAF2248525.1"/>
    <property type="molecule type" value="Genomic_DNA"/>
</dbReference>
<dbReference type="EMBL" id="CAJNOV010013046">
    <property type="protein sequence ID" value="CAF1507030.1"/>
    <property type="molecule type" value="Genomic_DNA"/>
</dbReference>
<dbReference type="PANTHER" id="PTHR19300:SF57">
    <property type="entry name" value="BETA-1,4-N-ACETYLGALACTOSAMINYLTRANSFERASE"/>
    <property type="match status" value="1"/>
</dbReference>
<proteinExistence type="inferred from homology"/>
<dbReference type="PRINTS" id="PR02050">
    <property type="entry name" value="B14GALTRFASE"/>
</dbReference>
<evidence type="ECO:0000256" key="6">
    <source>
        <dbReference type="ARBA" id="ARBA00022692"/>
    </source>
</evidence>
<dbReference type="Proteomes" id="UP000663824">
    <property type="component" value="Unassembled WGS sequence"/>
</dbReference>
<dbReference type="GO" id="GO:0005794">
    <property type="term" value="C:Golgi apparatus"/>
    <property type="evidence" value="ECO:0007669"/>
    <property type="project" value="TreeGrafter"/>
</dbReference>
<comment type="caution">
    <text evidence="15">The sequence shown here is derived from an EMBL/GenBank/DDBJ whole genome shotgun (WGS) entry which is preliminary data.</text>
</comment>
<name>A0A815TM56_9BILA</name>
<dbReference type="Proteomes" id="UP000681720">
    <property type="component" value="Unassembled WGS sequence"/>
</dbReference>
<sequence length="432" mass="50226">MRKVHRCRFSILSRICLISFIILATFTFINQEIFKLNNCRGLEQDSAVPTSSIPSRYLLIPYREFAYRTSISCNAYKLDQPDKELSQLHPKYSQYLRGAFPYVIPYTNITYEDVENFYNTKSNKSRLAMRQISFASNIEFENIPYKYENGMWSPIGVTSAQRTAILVPLQDRDYNAKAFLLNMHAFARRQLLTYLIVIIEQVYPINSRFNKGRLYNAGVRYIQQNQQKLNITCFILHDVDLIPENDGNFYTCESKHPKHTTLRIRKLNSTSDYSRFYEFLIGGALILTFDMYKRVNGFSNLFWGWGGEDDDLSLRFIQRRACVVRPSYELANYIALPHSNGRSNNARFKLLTWSTVRLDTDGYNKIDSMIRIVHILNTSTVLHLKIDVDANHIYYKSASIGNSQLIYNKTYADLTTTRGPVTTRVAKKLTSM</sequence>
<dbReference type="InterPro" id="IPR003859">
    <property type="entry name" value="Galactosyl_T"/>
</dbReference>
<comment type="similarity">
    <text evidence="3 11">Belongs to the glycosyltransferase 7 family.</text>
</comment>
<dbReference type="GO" id="GO:0005975">
    <property type="term" value="P:carbohydrate metabolic process"/>
    <property type="evidence" value="ECO:0007669"/>
    <property type="project" value="InterPro"/>
</dbReference>
<evidence type="ECO:0000313" key="23">
    <source>
        <dbReference type="Proteomes" id="UP000663866"/>
    </source>
</evidence>
<evidence type="ECO:0000256" key="7">
    <source>
        <dbReference type="ARBA" id="ARBA00022968"/>
    </source>
</evidence>
<dbReference type="EMBL" id="CAJOBJ010010385">
    <property type="protein sequence ID" value="CAF4153495.1"/>
    <property type="molecule type" value="Genomic_DNA"/>
</dbReference>
<dbReference type="Proteomes" id="UP000663866">
    <property type="component" value="Unassembled WGS sequence"/>
</dbReference>
<comment type="subcellular location">
    <subcellularLocation>
        <location evidence="1">Membrane</location>
        <topology evidence="1">Single-pass type II membrane protein</topology>
    </subcellularLocation>
</comment>
<dbReference type="Proteomes" id="UP000663887">
    <property type="component" value="Unassembled WGS sequence"/>
</dbReference>
<evidence type="ECO:0000313" key="14">
    <source>
        <dbReference type="EMBL" id="CAF1366138.1"/>
    </source>
</evidence>
<dbReference type="EMBL" id="CAJNOW010002879">
    <property type="protein sequence ID" value="CAF1366138.1"/>
    <property type="molecule type" value="Genomic_DNA"/>
</dbReference>
<evidence type="ECO:0000256" key="2">
    <source>
        <dbReference type="ARBA" id="ARBA00004922"/>
    </source>
</evidence>
<evidence type="ECO:0000259" key="12">
    <source>
        <dbReference type="Pfam" id="PF02709"/>
    </source>
</evidence>
<organism evidence="15 22">
    <name type="scientific">Rotaria magnacalcarata</name>
    <dbReference type="NCBI Taxonomy" id="392030"/>
    <lineage>
        <taxon>Eukaryota</taxon>
        <taxon>Metazoa</taxon>
        <taxon>Spiralia</taxon>
        <taxon>Gnathifera</taxon>
        <taxon>Rotifera</taxon>
        <taxon>Eurotatoria</taxon>
        <taxon>Bdelloidea</taxon>
        <taxon>Philodinida</taxon>
        <taxon>Philodinidae</taxon>
        <taxon>Rotaria</taxon>
    </lineage>
</organism>
<keyword evidence="8 11" id="KW-1133">Transmembrane helix</keyword>
<dbReference type="Gene3D" id="3.90.550.10">
    <property type="entry name" value="Spore Coat Polysaccharide Biosynthesis Protein SpsA, Chain A"/>
    <property type="match status" value="1"/>
</dbReference>
<evidence type="ECO:0000256" key="9">
    <source>
        <dbReference type="ARBA" id="ARBA00023136"/>
    </source>
</evidence>
<dbReference type="GO" id="GO:0008378">
    <property type="term" value="F:galactosyltransferase activity"/>
    <property type="evidence" value="ECO:0007669"/>
    <property type="project" value="TreeGrafter"/>
</dbReference>
<evidence type="ECO:0000256" key="1">
    <source>
        <dbReference type="ARBA" id="ARBA00004606"/>
    </source>
</evidence>
<keyword evidence="4 11" id="KW-0328">Glycosyltransferase</keyword>
<protein>
    <recommendedName>
        <fullName evidence="11">Beta-1,4-galactosyltransferase</fullName>
        <ecNumber evidence="11">2.4.1.-</ecNumber>
    </recommendedName>
</protein>
<evidence type="ECO:0000256" key="8">
    <source>
        <dbReference type="ARBA" id="ARBA00022989"/>
    </source>
</evidence>
<accession>A0A815TM56</accession>
<dbReference type="EMBL" id="CAJOBF010000568">
    <property type="protein sequence ID" value="CAF3836966.1"/>
    <property type="molecule type" value="Genomic_DNA"/>
</dbReference>
<keyword evidence="5 11" id="KW-0808">Transferase</keyword>
<dbReference type="SUPFAM" id="SSF53448">
    <property type="entry name" value="Nucleotide-diphospho-sugar transferases"/>
    <property type="match status" value="1"/>
</dbReference>
<evidence type="ECO:0000313" key="20">
    <source>
        <dbReference type="EMBL" id="CAF3867223.1"/>
    </source>
</evidence>
<feature type="domain" description="Galactosyltransferase C-terminal" evidence="12">
    <location>
        <begin position="269"/>
        <end position="338"/>
    </location>
</feature>
<keyword evidence="9 11" id="KW-0472">Membrane</keyword>
<keyword evidence="10 11" id="KW-0325">Glycoprotein</keyword>
<dbReference type="Proteomes" id="UP000663855">
    <property type="component" value="Unassembled WGS sequence"/>
</dbReference>
<dbReference type="Proteomes" id="UP000663842">
    <property type="component" value="Unassembled WGS sequence"/>
</dbReference>
<dbReference type="UniPathway" id="UPA00378"/>
<reference evidence="15" key="1">
    <citation type="submission" date="2021-02" db="EMBL/GenBank/DDBJ databases">
        <authorList>
            <person name="Nowell W R."/>
        </authorList>
    </citation>
    <scope>NUCLEOTIDE SEQUENCE</scope>
</reference>
<dbReference type="InterPro" id="IPR027791">
    <property type="entry name" value="Galactosyl_T_C"/>
</dbReference>
<dbReference type="Proteomes" id="UP000663834">
    <property type="component" value="Unassembled WGS sequence"/>
</dbReference>
<dbReference type="GO" id="GO:0016020">
    <property type="term" value="C:membrane"/>
    <property type="evidence" value="ECO:0007669"/>
    <property type="project" value="UniProtKB-SubCell"/>
</dbReference>
<dbReference type="EC" id="2.4.1.-" evidence="11"/>
<evidence type="ECO:0000256" key="4">
    <source>
        <dbReference type="ARBA" id="ARBA00022676"/>
    </source>
</evidence>
<evidence type="ECO:0000259" key="13">
    <source>
        <dbReference type="Pfam" id="PF13733"/>
    </source>
</evidence>
<dbReference type="EMBL" id="CAJNRE010013207">
    <property type="protein sequence ID" value="CAF2117278.1"/>
    <property type="molecule type" value="Genomic_DNA"/>
</dbReference>
<dbReference type="Pfam" id="PF13733">
    <property type="entry name" value="Glyco_transf_7N"/>
    <property type="match status" value="1"/>
</dbReference>
<evidence type="ECO:0000256" key="3">
    <source>
        <dbReference type="ARBA" id="ARBA00005735"/>
    </source>
</evidence>
<dbReference type="InterPro" id="IPR027995">
    <property type="entry name" value="Galactosyl_T_N"/>
</dbReference>
<dbReference type="Proteomes" id="UP000663856">
    <property type="component" value="Unassembled WGS sequence"/>
</dbReference>
<dbReference type="InterPro" id="IPR029044">
    <property type="entry name" value="Nucleotide-diphossugar_trans"/>
</dbReference>
<evidence type="ECO:0000313" key="16">
    <source>
        <dbReference type="EMBL" id="CAF2117278.1"/>
    </source>
</evidence>
<dbReference type="Pfam" id="PF02709">
    <property type="entry name" value="Glyco_transf_7C"/>
    <property type="match status" value="1"/>
</dbReference>
<evidence type="ECO:0000313" key="22">
    <source>
        <dbReference type="Proteomes" id="UP000663855"/>
    </source>
</evidence>
<dbReference type="EMBL" id="CAJNRG010011181">
    <property type="protein sequence ID" value="CAF2130148.1"/>
    <property type="molecule type" value="Genomic_DNA"/>
</dbReference>
<dbReference type="AlphaFoldDB" id="A0A815TM56"/>
<keyword evidence="6 11" id="KW-0812">Transmembrane</keyword>
<dbReference type="OrthoDB" id="10016069at2759"/>
<gene>
    <name evidence="15" type="ORF">CJN711_LOCUS27583</name>
    <name evidence="21" type="ORF">GIL414_LOCUS19628</name>
    <name evidence="14" type="ORF">KQP761_LOCUS7984</name>
    <name evidence="16" type="ORF">MBJ925_LOCUS25200</name>
    <name evidence="20" type="ORF">OVN521_LOCUS7719</name>
    <name evidence="19" type="ORF">UXM345_LOCUS6971</name>
    <name evidence="18" type="ORF">WKI299_LOCUS36895</name>
    <name evidence="17" type="ORF">XDN619_LOCUS24591</name>
</gene>
<evidence type="ECO:0000256" key="5">
    <source>
        <dbReference type="ARBA" id="ARBA00022679"/>
    </source>
</evidence>
<comment type="function">
    <text evidence="11">Catalyses the transfer of galactose onto proteins or lipids.</text>
</comment>
<evidence type="ECO:0000313" key="18">
    <source>
        <dbReference type="EMBL" id="CAF2248525.1"/>
    </source>
</evidence>
<evidence type="ECO:0000256" key="11">
    <source>
        <dbReference type="RuleBase" id="RU368121"/>
    </source>
</evidence>
<evidence type="ECO:0000313" key="15">
    <source>
        <dbReference type="EMBL" id="CAF1507030.1"/>
    </source>
</evidence>
<evidence type="ECO:0000313" key="21">
    <source>
        <dbReference type="EMBL" id="CAF4153495.1"/>
    </source>
</evidence>
<dbReference type="PANTHER" id="PTHR19300">
    <property type="entry name" value="BETA-1,4-GALACTOSYLTRANSFERASE"/>
    <property type="match status" value="1"/>
</dbReference>
<comment type="pathway">
    <text evidence="2 11">Protein modification; protein glycosylation.</text>
</comment>
<feature type="transmembrane region" description="Helical" evidence="11">
    <location>
        <begin position="12"/>
        <end position="29"/>
    </location>
</feature>
<keyword evidence="7 11" id="KW-0735">Signal-anchor</keyword>
<keyword evidence="23" id="KW-1185">Reference proteome</keyword>
<evidence type="ECO:0000313" key="17">
    <source>
        <dbReference type="EMBL" id="CAF2130148.1"/>
    </source>
</evidence>
<dbReference type="EMBL" id="CAJOBG010000860">
    <property type="protein sequence ID" value="CAF3867223.1"/>
    <property type="molecule type" value="Genomic_DNA"/>
</dbReference>
<evidence type="ECO:0000313" key="19">
    <source>
        <dbReference type="EMBL" id="CAF3836966.1"/>
    </source>
</evidence>
<feature type="domain" description="Galactosyltransferase N-terminal" evidence="13">
    <location>
        <begin position="136"/>
        <end position="253"/>
    </location>
</feature>